<feature type="domain" description="Gamma-glutamylcyclotransferase AIG2-like" evidence="4">
    <location>
        <begin position="168"/>
        <end position="283"/>
    </location>
</feature>
<dbReference type="InterPro" id="IPR036568">
    <property type="entry name" value="GGCT-like_sf"/>
</dbReference>
<dbReference type="PANTHER" id="PTHR12510">
    <property type="entry name" value="TROPONIN C-AKIN-1 PROTEIN"/>
    <property type="match status" value="1"/>
</dbReference>
<accession>A0AB34JB31</accession>
<feature type="active site" description="Proton acceptor" evidence="2">
    <location>
        <position position="87"/>
    </location>
</feature>
<name>A0AB34JB31_PRYPA</name>
<comment type="caution">
    <text evidence="5">The sequence shown here is derived from an EMBL/GenBank/DDBJ whole genome shotgun (WGS) entry which is preliminary data.</text>
</comment>
<evidence type="ECO:0000313" key="6">
    <source>
        <dbReference type="Proteomes" id="UP001515480"/>
    </source>
</evidence>
<dbReference type="InterPro" id="IPR039126">
    <property type="entry name" value="GGACT"/>
</dbReference>
<dbReference type="PANTHER" id="PTHR12510:SF4">
    <property type="entry name" value="GAMMA-GLUTAMYLAMINECYCLOTRANSFERASE"/>
    <property type="match status" value="1"/>
</dbReference>
<dbReference type="GO" id="GO:0061929">
    <property type="term" value="F:gamma-glutamylaminecyclotransferase activity"/>
    <property type="evidence" value="ECO:0007669"/>
    <property type="project" value="InterPro"/>
</dbReference>
<feature type="domain" description="Gamma-glutamylcyclotransferase AIG2-like" evidence="4">
    <location>
        <begin position="8"/>
        <end position="137"/>
    </location>
</feature>
<organism evidence="5 6">
    <name type="scientific">Prymnesium parvum</name>
    <name type="common">Toxic golden alga</name>
    <dbReference type="NCBI Taxonomy" id="97485"/>
    <lineage>
        <taxon>Eukaryota</taxon>
        <taxon>Haptista</taxon>
        <taxon>Haptophyta</taxon>
        <taxon>Prymnesiophyceae</taxon>
        <taxon>Prymnesiales</taxon>
        <taxon>Prymnesiaceae</taxon>
        <taxon>Prymnesium</taxon>
    </lineage>
</organism>
<proteinExistence type="inferred from homology"/>
<evidence type="ECO:0000256" key="3">
    <source>
        <dbReference type="RuleBase" id="RU367036"/>
    </source>
</evidence>
<dbReference type="Gene3D" id="3.10.490.10">
    <property type="entry name" value="Gamma-glutamyl cyclotransferase-like"/>
    <property type="match status" value="2"/>
</dbReference>
<dbReference type="Pfam" id="PF06094">
    <property type="entry name" value="GGACT"/>
    <property type="match status" value="2"/>
</dbReference>
<sequence>MVVGRHRVLVYGSLLRGLHNHHHIEGSRLLHARARTRDAGFMLVDSGKGYPFAMFSPSFDSFEKRVRLIGELYEVSDDTLNALDDLEDHPKWYCRHEVSVDCDDSLVWVYLLNDAATVASILKFRELYPRVDPPGDWRSYLTAQERMKSLSWKWPSTRLSVGNGLHPVFSYGSNGLKQLRARVRNPNLTAVKALLPDAERSFGGWSDRWGGGVATVVPRRGKQVQGSLAFLTAAELAALDTFERTDPKDPYSTNGVYRRQDVTVLVGDKLQTPQEAVVYVMTDAPWHAPPSRAYLEACYTNVADFWQNPSIEVRDVTGKEMQQPFIGKSNL</sequence>
<reference evidence="5 6" key="1">
    <citation type="journal article" date="2024" name="Science">
        <title>Giant polyketide synthase enzymes in the biosynthesis of giant marine polyether toxins.</title>
        <authorList>
            <person name="Fallon T.R."/>
            <person name="Shende V.V."/>
            <person name="Wierzbicki I.H."/>
            <person name="Pendleton A.L."/>
            <person name="Watervoot N.F."/>
            <person name="Auber R.P."/>
            <person name="Gonzalez D.J."/>
            <person name="Wisecaver J.H."/>
            <person name="Moore B.S."/>
        </authorList>
    </citation>
    <scope>NUCLEOTIDE SEQUENCE [LARGE SCALE GENOMIC DNA]</scope>
    <source>
        <strain evidence="5 6">12B1</strain>
    </source>
</reference>
<protein>
    <recommendedName>
        <fullName evidence="3">Gamma-glutamylcyclotransferase family protein</fullName>
    </recommendedName>
</protein>
<dbReference type="GO" id="GO:0005829">
    <property type="term" value="C:cytosol"/>
    <property type="evidence" value="ECO:0007669"/>
    <property type="project" value="TreeGrafter"/>
</dbReference>
<dbReference type="InterPro" id="IPR013024">
    <property type="entry name" value="GGCT-like"/>
</dbReference>
<evidence type="ECO:0000256" key="1">
    <source>
        <dbReference type="ARBA" id="ARBA00008861"/>
    </source>
</evidence>
<dbReference type="EMBL" id="JBGBPQ010000011">
    <property type="protein sequence ID" value="KAL1515901.1"/>
    <property type="molecule type" value="Genomic_DNA"/>
</dbReference>
<evidence type="ECO:0000256" key="2">
    <source>
        <dbReference type="PIRSR" id="PIRSR639126-1"/>
    </source>
</evidence>
<dbReference type="Proteomes" id="UP001515480">
    <property type="component" value="Unassembled WGS sequence"/>
</dbReference>
<gene>
    <name evidence="5" type="ORF">AB1Y20_002515</name>
</gene>
<keyword evidence="6" id="KW-1185">Reference proteome</keyword>
<evidence type="ECO:0000259" key="4">
    <source>
        <dbReference type="Pfam" id="PF06094"/>
    </source>
</evidence>
<dbReference type="CDD" id="cd06661">
    <property type="entry name" value="GGCT_like"/>
    <property type="match status" value="2"/>
</dbReference>
<dbReference type="AlphaFoldDB" id="A0AB34JB31"/>
<comment type="similarity">
    <text evidence="1 3">Belongs to the gamma-glutamylcyclotransferase family.</text>
</comment>
<evidence type="ECO:0000313" key="5">
    <source>
        <dbReference type="EMBL" id="KAL1515901.1"/>
    </source>
</evidence>
<dbReference type="SUPFAM" id="SSF110857">
    <property type="entry name" value="Gamma-glutamyl cyclotransferase-like"/>
    <property type="match status" value="2"/>
</dbReference>
<dbReference type="InterPro" id="IPR009288">
    <property type="entry name" value="AIG2-like_dom"/>
</dbReference>